<evidence type="ECO:0000313" key="4">
    <source>
        <dbReference type="Proteomes" id="UP000719267"/>
    </source>
</evidence>
<dbReference type="InterPro" id="IPR008207">
    <property type="entry name" value="Sig_transdc_His_kin_Hpt_dom"/>
</dbReference>
<feature type="modified residue" description="Phosphohistidine" evidence="1">
    <location>
        <position position="55"/>
    </location>
</feature>
<feature type="domain" description="HPt" evidence="2">
    <location>
        <begin position="16"/>
        <end position="112"/>
    </location>
</feature>
<protein>
    <submittedName>
        <fullName evidence="3">Hpt domain-containing protein</fullName>
    </submittedName>
</protein>
<dbReference type="Proteomes" id="UP000719267">
    <property type="component" value="Unassembled WGS sequence"/>
</dbReference>
<gene>
    <name evidence="3" type="ORF">KW502_13860</name>
</gene>
<dbReference type="PROSITE" id="PS50894">
    <property type="entry name" value="HPT"/>
    <property type="match status" value="1"/>
</dbReference>
<reference evidence="3 4" key="1">
    <citation type="submission" date="2021-07" db="EMBL/GenBank/DDBJ databases">
        <title>Mesonia aestuariivivens sp. nov., isolated from a tidal flat.</title>
        <authorList>
            <person name="Kim Y.-O."/>
            <person name="Yoon J.-H."/>
        </authorList>
    </citation>
    <scope>NUCLEOTIDE SEQUENCE [LARGE SCALE GENOMIC DNA]</scope>
    <source>
        <strain evidence="3 4">JHPTF-M18</strain>
    </source>
</reference>
<comment type="caution">
    <text evidence="3">The sequence shown here is derived from an EMBL/GenBank/DDBJ whole genome shotgun (WGS) entry which is preliminary data.</text>
</comment>
<keyword evidence="4" id="KW-1185">Reference proteome</keyword>
<evidence type="ECO:0000259" key="2">
    <source>
        <dbReference type="PROSITE" id="PS50894"/>
    </source>
</evidence>
<organism evidence="3 4">
    <name type="scientific">Mesonia aestuariivivens</name>
    <dbReference type="NCBI Taxonomy" id="2796128"/>
    <lineage>
        <taxon>Bacteria</taxon>
        <taxon>Pseudomonadati</taxon>
        <taxon>Bacteroidota</taxon>
        <taxon>Flavobacteriia</taxon>
        <taxon>Flavobacteriales</taxon>
        <taxon>Flavobacteriaceae</taxon>
        <taxon>Mesonia</taxon>
    </lineage>
</organism>
<sequence>MRTYNLDELSLMADGDEGFINEMVKTFIEELPEDVKAMNDAISNDNAILTYQVAHKMKPNLQMFGIDLSSDVTKLEQWSKANLKKEEILPHAQHVTNTITEVCKELEQDYKL</sequence>
<dbReference type="RefSeq" id="WP_219041158.1">
    <property type="nucleotide sequence ID" value="NZ_JAHWDF010000019.1"/>
</dbReference>
<dbReference type="EMBL" id="JAHWDF010000019">
    <property type="protein sequence ID" value="MBW2962875.1"/>
    <property type="molecule type" value="Genomic_DNA"/>
</dbReference>
<name>A0ABS6W4U4_9FLAO</name>
<evidence type="ECO:0000256" key="1">
    <source>
        <dbReference type="PROSITE-ProRule" id="PRU00110"/>
    </source>
</evidence>
<accession>A0ABS6W4U4</accession>
<keyword evidence="1" id="KW-0597">Phosphoprotein</keyword>
<proteinExistence type="predicted"/>
<evidence type="ECO:0000313" key="3">
    <source>
        <dbReference type="EMBL" id="MBW2962875.1"/>
    </source>
</evidence>